<dbReference type="Gene3D" id="3.30.60.190">
    <property type="match status" value="1"/>
</dbReference>
<dbReference type="OrthoDB" id="18412at2759"/>
<keyword evidence="1" id="KW-0862">Zinc</keyword>
<reference evidence="4" key="1">
    <citation type="journal article" date="2020" name="Fungal Divers.">
        <title>Resolving the Mortierellaceae phylogeny through synthesis of multi-gene phylogenetics and phylogenomics.</title>
        <authorList>
            <person name="Vandepol N."/>
            <person name="Liber J."/>
            <person name="Desiro A."/>
            <person name="Na H."/>
            <person name="Kennedy M."/>
            <person name="Barry K."/>
            <person name="Grigoriev I.V."/>
            <person name="Miller A.N."/>
            <person name="O'Donnell K."/>
            <person name="Stajich J.E."/>
            <person name="Bonito G."/>
        </authorList>
    </citation>
    <scope>NUCLEOTIDE SEQUENCE</scope>
    <source>
        <strain evidence="4">KOD1015</strain>
    </source>
</reference>
<feature type="region of interest" description="Disordered" evidence="2">
    <location>
        <begin position="353"/>
        <end position="386"/>
    </location>
</feature>
<evidence type="ECO:0000313" key="5">
    <source>
        <dbReference type="Proteomes" id="UP000780801"/>
    </source>
</evidence>
<dbReference type="CDD" id="cd23024">
    <property type="entry name" value="zf-HIT_ZNHIT2-3"/>
    <property type="match status" value="1"/>
</dbReference>
<feature type="compositionally biased region" description="Basic and acidic residues" evidence="2">
    <location>
        <begin position="106"/>
        <end position="119"/>
    </location>
</feature>
<evidence type="ECO:0000259" key="3">
    <source>
        <dbReference type="PROSITE" id="PS51083"/>
    </source>
</evidence>
<gene>
    <name evidence="4" type="ORF">BGW38_000005</name>
</gene>
<dbReference type="Proteomes" id="UP000780801">
    <property type="component" value="Unassembled WGS sequence"/>
</dbReference>
<dbReference type="PANTHER" id="PTHR15555:SF0">
    <property type="entry name" value="ZINC FINGER HIT DOMAIN-CONTAINING PROTEIN 2"/>
    <property type="match status" value="1"/>
</dbReference>
<keyword evidence="5" id="KW-1185">Reference proteome</keyword>
<dbReference type="AlphaFoldDB" id="A0A9P6G4F5"/>
<dbReference type="SUPFAM" id="SSF144232">
    <property type="entry name" value="HIT/MYND zinc finger-like"/>
    <property type="match status" value="1"/>
</dbReference>
<feature type="compositionally biased region" description="Polar residues" evidence="2">
    <location>
        <begin position="353"/>
        <end position="373"/>
    </location>
</feature>
<feature type="region of interest" description="Disordered" evidence="2">
    <location>
        <begin position="88"/>
        <end position="137"/>
    </location>
</feature>
<dbReference type="PROSITE" id="PS51083">
    <property type="entry name" value="ZF_HIT"/>
    <property type="match status" value="1"/>
</dbReference>
<dbReference type="GO" id="GO:0008270">
    <property type="term" value="F:zinc ion binding"/>
    <property type="evidence" value="ECO:0007669"/>
    <property type="project" value="UniProtKB-UniRule"/>
</dbReference>
<dbReference type="InterPro" id="IPR039646">
    <property type="entry name" value="ZNHIT2"/>
</dbReference>
<feature type="compositionally biased region" description="Basic and acidic residues" evidence="2">
    <location>
        <begin position="678"/>
        <end position="688"/>
    </location>
</feature>
<feature type="region of interest" description="Disordered" evidence="2">
    <location>
        <begin position="241"/>
        <end position="302"/>
    </location>
</feature>
<feature type="compositionally biased region" description="Polar residues" evidence="2">
    <location>
        <begin position="121"/>
        <end position="131"/>
    </location>
</feature>
<comment type="caution">
    <text evidence="4">The sequence shown here is derived from an EMBL/GenBank/DDBJ whole genome shotgun (WGS) entry which is preliminary data.</text>
</comment>
<keyword evidence="1" id="KW-0479">Metal-binding</keyword>
<feature type="region of interest" description="Disordered" evidence="2">
    <location>
        <begin position="669"/>
        <end position="700"/>
    </location>
</feature>
<feature type="compositionally biased region" description="Basic and acidic residues" evidence="2">
    <location>
        <begin position="267"/>
        <end position="279"/>
    </location>
</feature>
<dbReference type="Pfam" id="PF04438">
    <property type="entry name" value="zf-HIT"/>
    <property type="match status" value="1"/>
</dbReference>
<evidence type="ECO:0000313" key="4">
    <source>
        <dbReference type="EMBL" id="KAF9586754.1"/>
    </source>
</evidence>
<feature type="compositionally biased region" description="Acidic residues" evidence="2">
    <location>
        <begin position="254"/>
        <end position="266"/>
    </location>
</feature>
<protein>
    <recommendedName>
        <fullName evidence="3">HIT-type domain-containing protein</fullName>
    </recommendedName>
</protein>
<organism evidence="4 5">
    <name type="scientific">Lunasporangiospora selenospora</name>
    <dbReference type="NCBI Taxonomy" id="979761"/>
    <lineage>
        <taxon>Eukaryota</taxon>
        <taxon>Fungi</taxon>
        <taxon>Fungi incertae sedis</taxon>
        <taxon>Mucoromycota</taxon>
        <taxon>Mortierellomycotina</taxon>
        <taxon>Mortierellomycetes</taxon>
        <taxon>Mortierellales</taxon>
        <taxon>Mortierellaceae</taxon>
        <taxon>Lunasporangiospora</taxon>
    </lineage>
</organism>
<dbReference type="EMBL" id="JAABOA010000001">
    <property type="protein sequence ID" value="KAF9586754.1"/>
    <property type="molecule type" value="Genomic_DNA"/>
</dbReference>
<evidence type="ECO:0000256" key="1">
    <source>
        <dbReference type="PROSITE-ProRule" id="PRU00453"/>
    </source>
</evidence>
<accession>A0A9P6G4F5</accession>
<sequence length="700" mass="79488">MAVPKKHRSNVTGTHPCGICKVQVFKYICPRCNLRYCSLQCFQDKSHNQCTESFYKDSVMAELGSAPKASSQDRHNMLQILDRFERQAVEQEQGEQPASSGITDVLTEKGVRPSHRDESSSEPSTGPAQSRRQMRLSPQERAEILQQTNQMDSNFSPGTKAYPDIDGQVDLDQEIDPEELQRLIDQEHHDLVARFSEIDLETETFESIWEKLTLEERQDFQDRFMVMDSEASKRLTNMIFDEAASSESRSRNEDDTEDEQEKEEQEDAKKLLKEMEETMQRGGSNPQSNNKEKASNDSYTNPLVADLDSDDLNAIRDAEVAELISIWRPWWEIEAEKEGQLKRLSEGSDQCITIKSTGADGSTDEPGQNNPQSQDRDHVNTRWQQQQREAAATILEPRGGQPATLESQEDHAQYRLYLDEEKVLQPQKSLIQVLDAKGASLELDLDPAPGTAPIQSASTPFKLTKRPHPTLIYHVSAFLFAFAATSRVFNGDLMEDSDHALAHLIELCPFLIPQPSNTNPETKGATQPAPVVEDFETTLAEVQRSSLDSKLWKGDTVRLEMLGLLLRDLALLLIRPSRATRCVRDVEDMIDGSLRTRNQQYPQRFKKSVLGRLSKKLEFYKSYLYLTQEEGSNSEEAKRWDRVRAEVVLTILRTRRDLEDWTKDHGKVTRVNNSHSGSKTELKEDGNACEKGTPLIQELS</sequence>
<dbReference type="PANTHER" id="PTHR15555">
    <property type="entry name" value="ZINC FINGER HIT DOMAIN CONTAINING PROTEIN 2 PROTEIN FON -RELATED"/>
    <property type="match status" value="1"/>
</dbReference>
<proteinExistence type="predicted"/>
<feature type="domain" description="HIT-type" evidence="3">
    <location>
        <begin position="17"/>
        <end position="50"/>
    </location>
</feature>
<keyword evidence="1" id="KW-0863">Zinc-finger</keyword>
<name>A0A9P6G4F5_9FUNG</name>
<dbReference type="InterPro" id="IPR007529">
    <property type="entry name" value="Znf_HIT"/>
</dbReference>
<evidence type="ECO:0000256" key="2">
    <source>
        <dbReference type="SAM" id="MobiDB-lite"/>
    </source>
</evidence>